<keyword evidence="3" id="KW-0227">DNA damage</keyword>
<evidence type="ECO:0000256" key="5">
    <source>
        <dbReference type="ARBA" id="ARBA00023204"/>
    </source>
</evidence>
<organism evidence="10">
    <name type="scientific">Thrips palmi</name>
    <name type="common">Melon thrips</name>
    <dbReference type="NCBI Taxonomy" id="161013"/>
    <lineage>
        <taxon>Eukaryota</taxon>
        <taxon>Metazoa</taxon>
        <taxon>Ecdysozoa</taxon>
        <taxon>Arthropoda</taxon>
        <taxon>Hexapoda</taxon>
        <taxon>Insecta</taxon>
        <taxon>Pterygota</taxon>
        <taxon>Neoptera</taxon>
        <taxon>Paraneoptera</taxon>
        <taxon>Thysanoptera</taxon>
        <taxon>Terebrantia</taxon>
        <taxon>Thripoidea</taxon>
        <taxon>Thripidae</taxon>
        <taxon>Thrips</taxon>
    </lineage>
</organism>
<evidence type="ECO:0000256" key="6">
    <source>
        <dbReference type="ARBA" id="ARBA00023242"/>
    </source>
</evidence>
<evidence type="ECO:0000259" key="8">
    <source>
        <dbReference type="PROSITE" id="PS50162"/>
    </source>
</evidence>
<dbReference type="PIRSF" id="PIRSF005856">
    <property type="entry name" value="Rad51"/>
    <property type="match status" value="1"/>
</dbReference>
<dbReference type="AlphaFoldDB" id="A0A6P9A6G9"/>
<dbReference type="SMART" id="SM00382">
    <property type="entry name" value="AAA"/>
    <property type="match status" value="1"/>
</dbReference>
<dbReference type="GO" id="GO:0008821">
    <property type="term" value="F:crossover junction DNA endonuclease activity"/>
    <property type="evidence" value="ECO:0007669"/>
    <property type="project" value="TreeGrafter"/>
</dbReference>
<dbReference type="PANTHER" id="PTHR46239:SF1">
    <property type="entry name" value="DNA REPAIR PROTEIN RAD51 HOMOLOG 3"/>
    <property type="match status" value="1"/>
</dbReference>
<dbReference type="PROSITE" id="PS50162">
    <property type="entry name" value="RECA_2"/>
    <property type="match status" value="1"/>
</dbReference>
<dbReference type="OrthoDB" id="5957327at2759"/>
<dbReference type="GO" id="GO:0007131">
    <property type="term" value="P:reciprocal meiotic recombination"/>
    <property type="evidence" value="ECO:0007669"/>
    <property type="project" value="TreeGrafter"/>
</dbReference>
<dbReference type="Pfam" id="PF08423">
    <property type="entry name" value="Rad51"/>
    <property type="match status" value="1"/>
</dbReference>
<proteinExistence type="predicted"/>
<evidence type="ECO:0000256" key="3">
    <source>
        <dbReference type="ARBA" id="ARBA00022763"/>
    </source>
</evidence>
<keyword evidence="9" id="KW-1185">Reference proteome</keyword>
<keyword evidence="2" id="KW-0547">Nucleotide-binding</keyword>
<reference evidence="10" key="1">
    <citation type="submission" date="2025-08" db="UniProtKB">
        <authorList>
            <consortium name="RefSeq"/>
        </authorList>
    </citation>
    <scope>IDENTIFICATION</scope>
    <source>
        <tissue evidence="10">Total insect</tissue>
    </source>
</reference>
<dbReference type="GO" id="GO:0140664">
    <property type="term" value="F:ATP-dependent DNA damage sensor activity"/>
    <property type="evidence" value="ECO:0007669"/>
    <property type="project" value="InterPro"/>
</dbReference>
<dbReference type="GeneID" id="117652205"/>
<dbReference type="InterPro" id="IPR020588">
    <property type="entry name" value="RecA_ATP-bd"/>
</dbReference>
<gene>
    <name evidence="10" type="primary">LOC117652205</name>
</gene>
<keyword evidence="4" id="KW-0067">ATP-binding</keyword>
<dbReference type="RefSeq" id="XP_034252829.1">
    <property type="nucleotide sequence ID" value="XM_034396938.1"/>
</dbReference>
<evidence type="ECO:0000256" key="4">
    <source>
        <dbReference type="ARBA" id="ARBA00022840"/>
    </source>
</evidence>
<dbReference type="InterPro" id="IPR003593">
    <property type="entry name" value="AAA+_ATPase"/>
</dbReference>
<dbReference type="SUPFAM" id="SSF52540">
    <property type="entry name" value="P-loop containing nucleoside triphosphate hydrolases"/>
    <property type="match status" value="1"/>
</dbReference>
<dbReference type="GO" id="GO:0033065">
    <property type="term" value="C:Rad51C-XRCC3 complex"/>
    <property type="evidence" value="ECO:0007669"/>
    <property type="project" value="TreeGrafter"/>
</dbReference>
<keyword evidence="6" id="KW-0539">Nucleus</keyword>
<dbReference type="FunCoup" id="A0A6P9A6G9">
    <property type="interactions" value="360"/>
</dbReference>
<dbReference type="InterPro" id="IPR027417">
    <property type="entry name" value="P-loop_NTPase"/>
</dbReference>
<evidence type="ECO:0000313" key="9">
    <source>
        <dbReference type="Proteomes" id="UP000515158"/>
    </source>
</evidence>
<evidence type="ECO:0000256" key="1">
    <source>
        <dbReference type="ARBA" id="ARBA00004123"/>
    </source>
</evidence>
<dbReference type="InParanoid" id="A0A6P9A6G9"/>
<dbReference type="Gene3D" id="3.40.50.300">
    <property type="entry name" value="P-loop containing nucleotide triphosphate hydrolases"/>
    <property type="match status" value="1"/>
</dbReference>
<dbReference type="PANTHER" id="PTHR46239">
    <property type="entry name" value="DNA REPAIR PROTEIN RAD51 HOMOLOG 3 RAD51C"/>
    <property type="match status" value="1"/>
</dbReference>
<dbReference type="InterPro" id="IPR013632">
    <property type="entry name" value="Rad51_C"/>
</dbReference>
<accession>A0A6P9A6G9</accession>
<dbReference type="GO" id="GO:0000400">
    <property type="term" value="F:four-way junction DNA binding"/>
    <property type="evidence" value="ECO:0007669"/>
    <property type="project" value="TreeGrafter"/>
</dbReference>
<dbReference type="InterPro" id="IPR052093">
    <property type="entry name" value="HR_Repair_Mediator"/>
</dbReference>
<dbReference type="InterPro" id="IPR016467">
    <property type="entry name" value="DNA_recomb/repair_RecA-like"/>
</dbReference>
<evidence type="ECO:0000256" key="7">
    <source>
        <dbReference type="ARBA" id="ARBA00040674"/>
    </source>
</evidence>
<evidence type="ECO:0000313" key="10">
    <source>
        <dbReference type="RefSeq" id="XP_034252829.1"/>
    </source>
</evidence>
<dbReference type="GO" id="GO:0033063">
    <property type="term" value="C:Rad51B-Rad51C-Rad51D-XRCC2 complex"/>
    <property type="evidence" value="ECO:0007669"/>
    <property type="project" value="TreeGrafter"/>
</dbReference>
<comment type="subcellular location">
    <subcellularLocation>
        <location evidence="1">Nucleus</location>
    </subcellularLocation>
</comment>
<dbReference type="KEGG" id="tpal:117652205"/>
<name>A0A6P9A6G9_THRPL</name>
<sequence length="332" mass="36412">MFRPLSTVPLPATAQHCLKENGFVYCEDVLSHRGVNPEARNLLHQWNLHSNESWHSLTSIPTTQNSLDMWQEECTTPGIVTWSEQVDSMLGGGIPLHAITEFCGAPGSGKTQLCLQLCVDVQIPVGLGGLSGQAVFIDTASNFSPHRVREMADAYCIHCHQLLNSSMKNQSDISEDFCSDSVLKGIHCVSTHGITQLLAAIKLLPKTLEKNPKVRLIVIDNLAFPFNSGDSCSTIDRTSYVYRILSDMQKLALERSLAVVVTNQLTTRLIKMNSVKSELSPALGESMGHRVTQRLLLGRIPGNVIAAVLLKGNNQHCASAKFKITKEGIRDL</sequence>
<feature type="domain" description="RecA family profile 1" evidence="8">
    <location>
        <begin position="75"/>
        <end position="265"/>
    </location>
</feature>
<dbReference type="Proteomes" id="UP000515158">
    <property type="component" value="Unplaced"/>
</dbReference>
<dbReference type="GO" id="GO:0000707">
    <property type="term" value="P:meiotic DNA recombinase assembly"/>
    <property type="evidence" value="ECO:0007669"/>
    <property type="project" value="TreeGrafter"/>
</dbReference>
<protein>
    <recommendedName>
        <fullName evidence="7">DNA repair protein RAD51 homolog 3</fullName>
    </recommendedName>
</protein>
<evidence type="ECO:0000256" key="2">
    <source>
        <dbReference type="ARBA" id="ARBA00022741"/>
    </source>
</evidence>
<dbReference type="GO" id="GO:0005524">
    <property type="term" value="F:ATP binding"/>
    <property type="evidence" value="ECO:0007669"/>
    <property type="project" value="UniProtKB-KW"/>
</dbReference>
<dbReference type="GO" id="GO:0005657">
    <property type="term" value="C:replication fork"/>
    <property type="evidence" value="ECO:0007669"/>
    <property type="project" value="TreeGrafter"/>
</dbReference>
<keyword evidence="5" id="KW-0234">DNA repair</keyword>